<accession>A0A117S115</accession>
<dbReference type="AlphaFoldDB" id="A0A117S115"/>
<keyword evidence="2" id="KW-1185">Reference proteome</keyword>
<evidence type="ECO:0000313" key="1">
    <source>
        <dbReference type="EMBL" id="KUO19609.1"/>
    </source>
</evidence>
<gene>
    <name evidence="1" type="ORF">AQJ91_18910</name>
</gene>
<protein>
    <submittedName>
        <fullName evidence="1">Uncharacterized protein</fullName>
    </submittedName>
</protein>
<name>A0A117S115_9ACTN</name>
<dbReference type="Proteomes" id="UP000053260">
    <property type="component" value="Unassembled WGS sequence"/>
</dbReference>
<dbReference type="EMBL" id="LMXB01000049">
    <property type="protein sequence ID" value="KUO19609.1"/>
    <property type="molecule type" value="Genomic_DNA"/>
</dbReference>
<dbReference type="STRING" id="909626.AQJ91_18910"/>
<proteinExistence type="predicted"/>
<organism evidence="1 2">
    <name type="scientific">Streptomyces dysideae</name>
    <dbReference type="NCBI Taxonomy" id="909626"/>
    <lineage>
        <taxon>Bacteria</taxon>
        <taxon>Bacillati</taxon>
        <taxon>Actinomycetota</taxon>
        <taxon>Actinomycetes</taxon>
        <taxon>Kitasatosporales</taxon>
        <taxon>Streptomycetaceae</taxon>
        <taxon>Streptomyces</taxon>
    </lineage>
</organism>
<evidence type="ECO:0000313" key="2">
    <source>
        <dbReference type="Proteomes" id="UP000053260"/>
    </source>
</evidence>
<sequence length="63" mass="7135">MAALERVLMRMTVFEARLSHVPRPVAELAAMRWISGQERDIEFAPAVRDHVLPLLTERGLLAP</sequence>
<reference evidence="1 2" key="1">
    <citation type="submission" date="2015-10" db="EMBL/GenBank/DDBJ databases">
        <title>Draft genome sequence of Streptomyces sp. RV15, isolated from a marine sponge.</title>
        <authorList>
            <person name="Ruckert C."/>
            <person name="Abdelmohsen U.R."/>
            <person name="Winkler A."/>
            <person name="Hentschel U."/>
            <person name="Kalinowski J."/>
            <person name="Kampfer P."/>
            <person name="Glaeser S."/>
        </authorList>
    </citation>
    <scope>NUCLEOTIDE SEQUENCE [LARGE SCALE GENOMIC DNA]</scope>
    <source>
        <strain evidence="1 2">RV15</strain>
    </source>
</reference>
<comment type="caution">
    <text evidence="1">The sequence shown here is derived from an EMBL/GenBank/DDBJ whole genome shotgun (WGS) entry which is preliminary data.</text>
</comment>